<dbReference type="HAMAP" id="MF_01201">
    <property type="entry name" value="Ala_racemase"/>
    <property type="match status" value="1"/>
</dbReference>
<dbReference type="Proteomes" id="UP001595711">
    <property type="component" value="Unassembled WGS sequence"/>
</dbReference>
<dbReference type="PROSITE" id="PS00395">
    <property type="entry name" value="ALANINE_RACEMASE"/>
    <property type="match status" value="1"/>
</dbReference>
<evidence type="ECO:0000256" key="1">
    <source>
        <dbReference type="ARBA" id="ARBA00000316"/>
    </source>
</evidence>
<dbReference type="Pfam" id="PF01168">
    <property type="entry name" value="Ala_racemase_N"/>
    <property type="match status" value="1"/>
</dbReference>
<dbReference type="PANTHER" id="PTHR30511">
    <property type="entry name" value="ALANINE RACEMASE"/>
    <property type="match status" value="1"/>
</dbReference>
<proteinExistence type="inferred from homology"/>
<sequence length="380" mass="39361">MTDFGDQATLTIDLDALVANWRRLGALAPAAECAAVVKADAYGLGAARVGPALFAAGCRRFFVAHSGEALALRAALPASTGAIIHVLHGPGPGGEDDLAAAGIVPVLSTPGQIAAWQAAARRAGRALPAALHIDTGMNRLGLTAAEADQVTADASRLDGIALEFVMTHLACADEPEHPLNTQQRDRFAAWRQRFPGLKGSLANSAGIFLGPDFHHDLLRPGIALYGSNPLGPAAGPRGDAAKMAQVVHLQGKILQVRSVDSGMTVGYGAGYIVEKPSRIATIAIGYADGFTRSLSSRGFAVIRGRQGHMRVPIAGRVSMDLITLDVSAVPDGDCRPGDAVDLIGGGVDIDAQAATAGTIAYELLTQLGRRYRRIYTGAAA</sequence>
<dbReference type="SMART" id="SM01005">
    <property type="entry name" value="Ala_racemase_C"/>
    <property type="match status" value="1"/>
</dbReference>
<comment type="pathway">
    <text evidence="7">Amino-acid biosynthesis; D-alanine biosynthesis; D-alanine from L-alanine: step 1/1.</text>
</comment>
<evidence type="ECO:0000313" key="9">
    <source>
        <dbReference type="EMBL" id="MFC3678276.1"/>
    </source>
</evidence>
<dbReference type="EC" id="5.1.1.1" evidence="4 7"/>
<reference evidence="10" key="1">
    <citation type="journal article" date="2019" name="Int. J. Syst. Evol. Microbiol.">
        <title>The Global Catalogue of Microorganisms (GCM) 10K type strain sequencing project: providing services to taxonomists for standard genome sequencing and annotation.</title>
        <authorList>
            <consortium name="The Broad Institute Genomics Platform"/>
            <consortium name="The Broad Institute Genome Sequencing Center for Infectious Disease"/>
            <person name="Wu L."/>
            <person name="Ma J."/>
        </authorList>
    </citation>
    <scope>NUCLEOTIDE SEQUENCE [LARGE SCALE GENOMIC DNA]</scope>
    <source>
        <strain evidence="10">KCTC 42182</strain>
    </source>
</reference>
<comment type="catalytic activity">
    <reaction evidence="1 7">
        <text>L-alanine = D-alanine</text>
        <dbReference type="Rhea" id="RHEA:20249"/>
        <dbReference type="ChEBI" id="CHEBI:57416"/>
        <dbReference type="ChEBI" id="CHEBI:57972"/>
        <dbReference type="EC" id="5.1.1.1"/>
    </reaction>
</comment>
<dbReference type="RefSeq" id="WP_379729896.1">
    <property type="nucleotide sequence ID" value="NZ_JBHRYJ010000008.1"/>
</dbReference>
<evidence type="ECO:0000256" key="6">
    <source>
        <dbReference type="ARBA" id="ARBA00023235"/>
    </source>
</evidence>
<dbReference type="SUPFAM" id="SSF50621">
    <property type="entry name" value="Alanine racemase C-terminal domain-like"/>
    <property type="match status" value="1"/>
</dbReference>
<dbReference type="CDD" id="cd00430">
    <property type="entry name" value="PLPDE_III_AR"/>
    <property type="match status" value="1"/>
</dbReference>
<keyword evidence="5 7" id="KW-0663">Pyridoxal phosphate</keyword>
<gene>
    <name evidence="9" type="primary">alr</name>
    <name evidence="9" type="ORF">ACFOOQ_22215</name>
</gene>
<dbReference type="InterPro" id="IPR001608">
    <property type="entry name" value="Ala_racemase_N"/>
</dbReference>
<dbReference type="InterPro" id="IPR029066">
    <property type="entry name" value="PLP-binding_barrel"/>
</dbReference>
<dbReference type="Pfam" id="PF00842">
    <property type="entry name" value="Ala_racemase_C"/>
    <property type="match status" value="1"/>
</dbReference>
<accession>A0ABV7VNF5</accession>
<organism evidence="9 10">
    <name type="scientific">Ferrovibrio xuzhouensis</name>
    <dbReference type="NCBI Taxonomy" id="1576914"/>
    <lineage>
        <taxon>Bacteria</taxon>
        <taxon>Pseudomonadati</taxon>
        <taxon>Pseudomonadota</taxon>
        <taxon>Alphaproteobacteria</taxon>
        <taxon>Rhodospirillales</taxon>
        <taxon>Rhodospirillaceae</taxon>
        <taxon>Ferrovibrio</taxon>
    </lineage>
</organism>
<evidence type="ECO:0000256" key="7">
    <source>
        <dbReference type="HAMAP-Rule" id="MF_01201"/>
    </source>
</evidence>
<dbReference type="InterPro" id="IPR000821">
    <property type="entry name" value="Ala_racemase"/>
</dbReference>
<evidence type="ECO:0000256" key="5">
    <source>
        <dbReference type="ARBA" id="ARBA00022898"/>
    </source>
</evidence>
<dbReference type="SUPFAM" id="SSF51419">
    <property type="entry name" value="PLP-binding barrel"/>
    <property type="match status" value="1"/>
</dbReference>
<dbReference type="NCBIfam" id="TIGR00492">
    <property type="entry name" value="alr"/>
    <property type="match status" value="1"/>
</dbReference>
<feature type="active site" description="Proton acceptor; specific for D-alanine" evidence="7">
    <location>
        <position position="38"/>
    </location>
</feature>
<dbReference type="InterPro" id="IPR011079">
    <property type="entry name" value="Ala_racemase_C"/>
</dbReference>
<dbReference type="Gene3D" id="2.40.37.10">
    <property type="entry name" value="Lyase, Ornithine Decarboxylase, Chain A, domain 1"/>
    <property type="match status" value="1"/>
</dbReference>
<name>A0ABV7VNF5_9PROT</name>
<feature type="modified residue" description="N6-(pyridoxal phosphate)lysine" evidence="7">
    <location>
        <position position="38"/>
    </location>
</feature>
<protein>
    <recommendedName>
        <fullName evidence="4 7">Alanine racemase</fullName>
        <ecNumber evidence="4 7">5.1.1.1</ecNumber>
    </recommendedName>
</protein>
<evidence type="ECO:0000259" key="8">
    <source>
        <dbReference type="SMART" id="SM01005"/>
    </source>
</evidence>
<dbReference type="EMBL" id="JBHRYJ010000008">
    <property type="protein sequence ID" value="MFC3678276.1"/>
    <property type="molecule type" value="Genomic_DNA"/>
</dbReference>
<evidence type="ECO:0000256" key="4">
    <source>
        <dbReference type="ARBA" id="ARBA00013089"/>
    </source>
</evidence>
<keyword evidence="6 7" id="KW-0413">Isomerase</keyword>
<dbReference type="GO" id="GO:0008784">
    <property type="term" value="F:alanine racemase activity"/>
    <property type="evidence" value="ECO:0007669"/>
    <property type="project" value="UniProtKB-EC"/>
</dbReference>
<dbReference type="InterPro" id="IPR009006">
    <property type="entry name" value="Ala_racemase/Decarboxylase_C"/>
</dbReference>
<feature type="domain" description="Alanine racemase C-terminal" evidence="8">
    <location>
        <begin position="246"/>
        <end position="376"/>
    </location>
</feature>
<evidence type="ECO:0000256" key="2">
    <source>
        <dbReference type="ARBA" id="ARBA00001933"/>
    </source>
</evidence>
<feature type="binding site" evidence="7">
    <location>
        <position position="139"/>
    </location>
    <ligand>
        <name>substrate</name>
    </ligand>
</feature>
<evidence type="ECO:0000256" key="3">
    <source>
        <dbReference type="ARBA" id="ARBA00007880"/>
    </source>
</evidence>
<comment type="caution">
    <text evidence="9">The sequence shown here is derived from an EMBL/GenBank/DDBJ whole genome shotgun (WGS) entry which is preliminary data.</text>
</comment>
<feature type="active site" description="Proton acceptor; specific for L-alanine" evidence="7">
    <location>
        <position position="267"/>
    </location>
</feature>
<comment type="similarity">
    <text evidence="3 7">Belongs to the alanine racemase family.</text>
</comment>
<evidence type="ECO:0000313" key="10">
    <source>
        <dbReference type="Proteomes" id="UP001595711"/>
    </source>
</evidence>
<dbReference type="PRINTS" id="PR00992">
    <property type="entry name" value="ALARACEMASE"/>
</dbReference>
<comment type="function">
    <text evidence="7">Catalyzes the interconversion of L-alanine and D-alanine. May also act on other amino acids.</text>
</comment>
<keyword evidence="10" id="KW-1185">Reference proteome</keyword>
<dbReference type="InterPro" id="IPR020622">
    <property type="entry name" value="Ala_racemase_pyridoxalP-BS"/>
</dbReference>
<comment type="cofactor">
    <cofactor evidence="2 7">
        <name>pyridoxal 5'-phosphate</name>
        <dbReference type="ChEBI" id="CHEBI:597326"/>
    </cofactor>
</comment>
<feature type="binding site" evidence="7">
    <location>
        <position position="319"/>
    </location>
    <ligand>
        <name>substrate</name>
    </ligand>
</feature>
<dbReference type="Gene3D" id="3.20.20.10">
    <property type="entry name" value="Alanine racemase"/>
    <property type="match status" value="1"/>
</dbReference>
<dbReference type="PANTHER" id="PTHR30511:SF0">
    <property type="entry name" value="ALANINE RACEMASE, CATABOLIC-RELATED"/>
    <property type="match status" value="1"/>
</dbReference>